<evidence type="ECO:0000313" key="3">
    <source>
        <dbReference type="Proteomes" id="UP000252519"/>
    </source>
</evidence>
<gene>
    <name evidence="2" type="ORF">ANCCAN_11187</name>
</gene>
<accession>A0A368GEQ6</accession>
<dbReference type="AlphaFoldDB" id="A0A368GEQ6"/>
<evidence type="ECO:0000256" key="1">
    <source>
        <dbReference type="SAM" id="SignalP"/>
    </source>
</evidence>
<proteinExistence type="predicted"/>
<name>A0A368GEQ6_ANCCA</name>
<comment type="caution">
    <text evidence="2">The sequence shown here is derived from an EMBL/GenBank/DDBJ whole genome shotgun (WGS) entry which is preliminary data.</text>
</comment>
<keyword evidence="1" id="KW-0732">Signal</keyword>
<keyword evidence="3" id="KW-1185">Reference proteome</keyword>
<feature type="chain" id="PRO_5016817882" evidence="1">
    <location>
        <begin position="20"/>
        <end position="82"/>
    </location>
</feature>
<feature type="signal peptide" evidence="1">
    <location>
        <begin position="1"/>
        <end position="19"/>
    </location>
</feature>
<dbReference type="EMBL" id="JOJR01000177">
    <property type="protein sequence ID" value="RCN42851.1"/>
    <property type="molecule type" value="Genomic_DNA"/>
</dbReference>
<evidence type="ECO:0000313" key="2">
    <source>
        <dbReference type="EMBL" id="RCN42851.1"/>
    </source>
</evidence>
<organism evidence="2 3">
    <name type="scientific">Ancylostoma caninum</name>
    <name type="common">Dog hookworm</name>
    <dbReference type="NCBI Taxonomy" id="29170"/>
    <lineage>
        <taxon>Eukaryota</taxon>
        <taxon>Metazoa</taxon>
        <taxon>Ecdysozoa</taxon>
        <taxon>Nematoda</taxon>
        <taxon>Chromadorea</taxon>
        <taxon>Rhabditida</taxon>
        <taxon>Rhabditina</taxon>
        <taxon>Rhabditomorpha</taxon>
        <taxon>Strongyloidea</taxon>
        <taxon>Ancylostomatidae</taxon>
        <taxon>Ancylostomatinae</taxon>
        <taxon>Ancylostoma</taxon>
    </lineage>
</organism>
<reference evidence="2 3" key="1">
    <citation type="submission" date="2014-10" db="EMBL/GenBank/DDBJ databases">
        <title>Draft genome of the hookworm Ancylostoma caninum.</title>
        <authorList>
            <person name="Mitreva M."/>
        </authorList>
    </citation>
    <scope>NUCLEOTIDE SEQUENCE [LARGE SCALE GENOMIC DNA]</scope>
    <source>
        <strain evidence="2 3">Baltimore</strain>
    </source>
</reference>
<sequence>MRIVLPILLLMVYASITIGSESEDLRSGRSIRDTSQILPSGLPGEYDYPEGFMWTPGSGDYYDYGLDTLLSDVLVVKKKVTM</sequence>
<dbReference type="Proteomes" id="UP000252519">
    <property type="component" value="Unassembled WGS sequence"/>
</dbReference>
<protein>
    <submittedName>
        <fullName evidence="2">Uncharacterized protein</fullName>
    </submittedName>
</protein>